<sequence>MATSKEGNKLETQSYDFDLTGVGLMKIKGLKEFSFGHKLIDGSKRVALIKIRRLKGSLESVALRNNHFRFSNFIAATGIEKNRRKQFV</sequence>
<organism evidence="1 2">
    <name type="scientific">Nyssa sinensis</name>
    <dbReference type="NCBI Taxonomy" id="561372"/>
    <lineage>
        <taxon>Eukaryota</taxon>
        <taxon>Viridiplantae</taxon>
        <taxon>Streptophyta</taxon>
        <taxon>Embryophyta</taxon>
        <taxon>Tracheophyta</taxon>
        <taxon>Spermatophyta</taxon>
        <taxon>Magnoliopsida</taxon>
        <taxon>eudicotyledons</taxon>
        <taxon>Gunneridae</taxon>
        <taxon>Pentapetalae</taxon>
        <taxon>asterids</taxon>
        <taxon>Cornales</taxon>
        <taxon>Nyssaceae</taxon>
        <taxon>Nyssa</taxon>
    </lineage>
</organism>
<dbReference type="Proteomes" id="UP000325577">
    <property type="component" value="Linkage Group LG7"/>
</dbReference>
<dbReference type="EMBL" id="CM018050">
    <property type="protein sequence ID" value="KAA8518824.1"/>
    <property type="molecule type" value="Genomic_DNA"/>
</dbReference>
<keyword evidence="2" id="KW-1185">Reference proteome</keyword>
<evidence type="ECO:0000313" key="1">
    <source>
        <dbReference type="EMBL" id="KAA8518824.1"/>
    </source>
</evidence>
<gene>
    <name evidence="1" type="ORF">F0562_016402</name>
</gene>
<protein>
    <submittedName>
        <fullName evidence="1">Uncharacterized protein</fullName>
    </submittedName>
</protein>
<reference evidence="1 2" key="1">
    <citation type="submission" date="2019-09" db="EMBL/GenBank/DDBJ databases">
        <title>A chromosome-level genome assembly of the Chinese tupelo Nyssa sinensis.</title>
        <authorList>
            <person name="Yang X."/>
            <person name="Kang M."/>
            <person name="Yang Y."/>
            <person name="Xiong H."/>
            <person name="Wang M."/>
            <person name="Zhang Z."/>
            <person name="Wang Z."/>
            <person name="Wu H."/>
            <person name="Ma T."/>
            <person name="Liu J."/>
            <person name="Xi Z."/>
        </authorList>
    </citation>
    <scope>NUCLEOTIDE SEQUENCE [LARGE SCALE GENOMIC DNA]</scope>
    <source>
        <strain evidence="1">J267</strain>
        <tissue evidence="1">Leaf</tissue>
    </source>
</reference>
<name>A0A5J4ZM20_9ASTE</name>
<dbReference type="AlphaFoldDB" id="A0A5J4ZM20"/>
<proteinExistence type="predicted"/>
<accession>A0A5J4ZM20</accession>
<evidence type="ECO:0000313" key="2">
    <source>
        <dbReference type="Proteomes" id="UP000325577"/>
    </source>
</evidence>